<proteinExistence type="predicted"/>
<dbReference type="AlphaFoldDB" id="A0A212L021"/>
<dbReference type="RefSeq" id="WP_179979531.1">
    <property type="nucleotide sequence ID" value="NZ_LT608333.1"/>
</dbReference>
<accession>A0A212L021</accession>
<dbReference type="EMBL" id="FMJC01000001">
    <property type="protein sequence ID" value="SCM70924.1"/>
    <property type="molecule type" value="Genomic_DNA"/>
</dbReference>
<sequence>MAKALKKLPGVLSFQRCLMVTDALFFNVFADGSISPLPVVRHGIRGTQNINKFSDEKKDNDSIKSAPRKEIPNIQTTDSAKLDPLAEKLRVRFDVRFLDLSSALFACAPGKADDMEDLTAFRQGLTAFIDKGKESAGVTELACRYARNLANGRFLWRNRAIAEHVSVRVRDRAELDVRFDALQVPLNTFDSYSEAEKAVAERIAAGLRGQRDVSLLVEADVDFGVRGALEVFPSQNYLEGKGKDTDTAKDTETGKGKDKSRGFARSLYCVGEVPKYQDKYSVQERGQAAFRDQKVGNALRTIDTWYPAYGERGLAIPVEPNGASLDAQLFFRNEKKISGFGYMLRAGDMDPDTPEGMFLTACIIRGGVFSESA</sequence>
<name>A0A212L021_9BACT</name>
<dbReference type="NCBIfam" id="TIGR02566">
    <property type="entry name" value="cas_Csy3"/>
    <property type="match status" value="1"/>
</dbReference>
<evidence type="ECO:0000256" key="1">
    <source>
        <dbReference type="SAM" id="MobiDB-lite"/>
    </source>
</evidence>
<evidence type="ECO:0000313" key="2">
    <source>
        <dbReference type="EMBL" id="SCM70924.1"/>
    </source>
</evidence>
<protein>
    <submittedName>
        <fullName evidence="2">CRISPR-associated protein, Csy3 family</fullName>
    </submittedName>
</protein>
<dbReference type="InterPro" id="IPR013399">
    <property type="entry name" value="CRISPR-assoc_prot_Csy3"/>
</dbReference>
<organism evidence="2">
    <name type="scientific">uncultured Desulfovibrio sp</name>
    <dbReference type="NCBI Taxonomy" id="167968"/>
    <lineage>
        <taxon>Bacteria</taxon>
        <taxon>Pseudomonadati</taxon>
        <taxon>Thermodesulfobacteriota</taxon>
        <taxon>Desulfovibrionia</taxon>
        <taxon>Desulfovibrionales</taxon>
        <taxon>Desulfovibrionaceae</taxon>
        <taxon>Desulfovibrio</taxon>
        <taxon>environmental samples</taxon>
    </lineage>
</organism>
<feature type="region of interest" description="Disordered" evidence="1">
    <location>
        <begin position="240"/>
        <end position="259"/>
    </location>
</feature>
<dbReference type="Pfam" id="PF09615">
    <property type="entry name" value="Cas_Csy3"/>
    <property type="match status" value="1"/>
</dbReference>
<reference evidence="2" key="1">
    <citation type="submission" date="2016-08" db="EMBL/GenBank/DDBJ databases">
        <authorList>
            <person name="Seilhamer J.J."/>
        </authorList>
    </citation>
    <scope>NUCLEOTIDE SEQUENCE</scope>
    <source>
        <strain evidence="2">86-1</strain>
    </source>
</reference>
<gene>
    <name evidence="2" type="primary">csy</name>
    <name evidence="2" type="ORF">KL86DES1_10722</name>
</gene>